<dbReference type="EMBL" id="JACHCE010000001">
    <property type="protein sequence ID" value="MBB5635102.1"/>
    <property type="molecule type" value="Genomic_DNA"/>
</dbReference>
<organism evidence="9 10">
    <name type="scientific">Pedobacter cryoconitis</name>
    <dbReference type="NCBI Taxonomy" id="188932"/>
    <lineage>
        <taxon>Bacteria</taxon>
        <taxon>Pseudomonadati</taxon>
        <taxon>Bacteroidota</taxon>
        <taxon>Sphingobacteriia</taxon>
        <taxon>Sphingobacteriales</taxon>
        <taxon>Sphingobacteriaceae</taxon>
        <taxon>Pedobacter</taxon>
    </lineage>
</organism>
<evidence type="ECO:0000256" key="4">
    <source>
        <dbReference type="ARBA" id="ARBA00022692"/>
    </source>
</evidence>
<dbReference type="InterPro" id="IPR037066">
    <property type="entry name" value="Plug_dom_sf"/>
</dbReference>
<keyword evidence="5" id="KW-0732">Signal</keyword>
<dbReference type="GO" id="GO:0015344">
    <property type="term" value="F:siderophore uptake transmembrane transporter activity"/>
    <property type="evidence" value="ECO:0007669"/>
    <property type="project" value="TreeGrafter"/>
</dbReference>
<comment type="subcellular location">
    <subcellularLocation>
        <location evidence="1">Cell outer membrane</location>
        <topology evidence="1">Multi-pass membrane protein</topology>
    </subcellularLocation>
</comment>
<dbReference type="SUPFAM" id="SSF56935">
    <property type="entry name" value="Porins"/>
    <property type="match status" value="1"/>
</dbReference>
<name>A0A7W8ZJL8_9SPHI</name>
<evidence type="ECO:0000313" key="10">
    <source>
        <dbReference type="Proteomes" id="UP000537204"/>
    </source>
</evidence>
<evidence type="ECO:0000256" key="2">
    <source>
        <dbReference type="ARBA" id="ARBA00022448"/>
    </source>
</evidence>
<dbReference type="PANTHER" id="PTHR30069:SF29">
    <property type="entry name" value="HEMOGLOBIN AND HEMOGLOBIN-HAPTOGLOBIN-BINDING PROTEIN 1-RELATED"/>
    <property type="match status" value="1"/>
</dbReference>
<evidence type="ECO:0000256" key="1">
    <source>
        <dbReference type="ARBA" id="ARBA00004571"/>
    </source>
</evidence>
<protein>
    <recommendedName>
        <fullName evidence="8">Outer membrane protein beta-barrel domain-containing protein</fullName>
    </recommendedName>
</protein>
<evidence type="ECO:0000256" key="6">
    <source>
        <dbReference type="ARBA" id="ARBA00023136"/>
    </source>
</evidence>
<gene>
    <name evidence="9" type="ORF">HDE68_000987</name>
</gene>
<dbReference type="Pfam" id="PF14905">
    <property type="entry name" value="OMP_b-brl_3"/>
    <property type="match status" value="1"/>
</dbReference>
<dbReference type="AlphaFoldDB" id="A0A7W8ZJL8"/>
<dbReference type="Gene3D" id="2.60.40.1120">
    <property type="entry name" value="Carboxypeptidase-like, regulatory domain"/>
    <property type="match status" value="1"/>
</dbReference>
<dbReference type="Pfam" id="PF13715">
    <property type="entry name" value="CarbopepD_reg_2"/>
    <property type="match status" value="1"/>
</dbReference>
<keyword evidence="6" id="KW-0472">Membrane</keyword>
<keyword evidence="2" id="KW-0813">Transport</keyword>
<keyword evidence="3" id="KW-1134">Transmembrane beta strand</keyword>
<dbReference type="InterPro" id="IPR041700">
    <property type="entry name" value="OMP_b-brl_3"/>
</dbReference>
<dbReference type="Proteomes" id="UP000537204">
    <property type="component" value="Unassembled WGS sequence"/>
</dbReference>
<dbReference type="Gene3D" id="2.40.170.20">
    <property type="entry name" value="TonB-dependent receptor, beta-barrel domain"/>
    <property type="match status" value="1"/>
</dbReference>
<dbReference type="PANTHER" id="PTHR30069">
    <property type="entry name" value="TONB-DEPENDENT OUTER MEMBRANE RECEPTOR"/>
    <property type="match status" value="1"/>
</dbReference>
<proteinExistence type="predicted"/>
<dbReference type="InterPro" id="IPR036942">
    <property type="entry name" value="Beta-barrel_TonB_sf"/>
</dbReference>
<accession>A0A7W8ZJL8</accession>
<evidence type="ECO:0000259" key="8">
    <source>
        <dbReference type="Pfam" id="PF14905"/>
    </source>
</evidence>
<dbReference type="GO" id="GO:0009279">
    <property type="term" value="C:cell outer membrane"/>
    <property type="evidence" value="ECO:0007669"/>
    <property type="project" value="UniProtKB-SubCell"/>
</dbReference>
<feature type="domain" description="Outer membrane protein beta-barrel" evidence="8">
    <location>
        <begin position="377"/>
        <end position="779"/>
    </location>
</feature>
<evidence type="ECO:0000313" key="9">
    <source>
        <dbReference type="EMBL" id="MBB5635102.1"/>
    </source>
</evidence>
<dbReference type="SUPFAM" id="SSF49464">
    <property type="entry name" value="Carboxypeptidase regulatory domain-like"/>
    <property type="match status" value="1"/>
</dbReference>
<evidence type="ECO:0000256" key="7">
    <source>
        <dbReference type="ARBA" id="ARBA00023237"/>
    </source>
</evidence>
<dbReference type="InterPro" id="IPR008969">
    <property type="entry name" value="CarboxyPept-like_regulatory"/>
</dbReference>
<comment type="caution">
    <text evidence="9">The sequence shown here is derived from an EMBL/GenBank/DDBJ whole genome shotgun (WGS) entry which is preliminary data.</text>
</comment>
<dbReference type="InterPro" id="IPR039426">
    <property type="entry name" value="TonB-dep_rcpt-like"/>
</dbReference>
<sequence length="803" mass="90196">MIFKLYKMPDFFKLLLFLFFFPLALHAQYKVSGIIKDQEGKPINGVNIFLTSDASDFQTISTLTDELGKFSLMGNKGVYVVKISQLNFKQQQISINLTSDTVLAAITLENDSKNLKEVVITGKKAVIEYKLDRYVFNVDQSVTAMGNDGMETLRKTPGVRISDDAISLAGKGAVKVMVNDRLISLSGKDLTNYLQSLRSEDISNIEVITSPSAKYDAQGNSGLININLKKNKKEDFSGDVSLGYTQASHPGANVGAGLNYKKDKFSATSTLRVGDGSVNQDNQEKIFYSDYLRSSSQKTRNYNKYISGRISLDYQFSDRAIAGIQYAGNSSAPDSKDDILVNFINPSTKAVAGTINTTGKTDSKVNYNNLSAFYQLKLDTSGKRLSLGTDYFAYKSDRNRFFNSYGTADPGVQLPIDIAPTDANNWGNQNMKIYTANVDLTLPYKWARLEFGGKLSFIKNKNDIGFRNLTVDTTQNDVFSYNENIQALYGTVQKKLSDQWDAKVGLRFESTHTKGISASLNQTNNNTYNSFFPSAYISYSPQADHKFTANYNRRINRPSYEALNPFRWYASVFSYSAGNPFLRPEIINNVEVSHVYKDKLSTKLYASKTSNWFERVTFISPDNSLQAYIYENYATFYNAGLTESYSFSVGDRWESNNEASAYYNYSDIQLDVLVGKTKGMSGYVSTNNSFTLNAARTIFAEVNYMYQFPAPITQYQLSNFHQLDIGFKFQFLNNKLRLGVNGSDVFKTGAPTIVGYTNNIRQEYKNYADLRRVVFSINYRFGSDKVKPRQKDAGNKAETGRAL</sequence>
<dbReference type="RefSeq" id="WP_183879452.1">
    <property type="nucleotide sequence ID" value="NZ_JACHCD010000002.1"/>
</dbReference>
<keyword evidence="4" id="KW-0812">Transmembrane</keyword>
<dbReference type="Gene3D" id="2.170.130.10">
    <property type="entry name" value="TonB-dependent receptor, plug domain"/>
    <property type="match status" value="1"/>
</dbReference>
<reference evidence="9 10" key="1">
    <citation type="submission" date="2020-08" db="EMBL/GenBank/DDBJ databases">
        <title>Genomic Encyclopedia of Type Strains, Phase IV (KMG-V): Genome sequencing to study the core and pangenomes of soil and plant-associated prokaryotes.</title>
        <authorList>
            <person name="Whitman W."/>
        </authorList>
    </citation>
    <scope>NUCLEOTIDE SEQUENCE [LARGE SCALE GENOMIC DNA]</scope>
    <source>
        <strain evidence="9 10">S3M1</strain>
    </source>
</reference>
<keyword evidence="7" id="KW-0998">Cell outer membrane</keyword>
<dbReference type="GO" id="GO:0044718">
    <property type="term" value="P:siderophore transmembrane transport"/>
    <property type="evidence" value="ECO:0007669"/>
    <property type="project" value="TreeGrafter"/>
</dbReference>
<evidence type="ECO:0000256" key="3">
    <source>
        <dbReference type="ARBA" id="ARBA00022452"/>
    </source>
</evidence>
<evidence type="ECO:0000256" key="5">
    <source>
        <dbReference type="ARBA" id="ARBA00022729"/>
    </source>
</evidence>